<comment type="caution">
    <text evidence="1">The sequence shown here is derived from an EMBL/GenBank/DDBJ whole genome shotgun (WGS) entry which is preliminary data.</text>
</comment>
<protein>
    <submittedName>
        <fullName evidence="1">Uncharacterized protein</fullName>
    </submittedName>
</protein>
<name>A0A154LA96_9PROT</name>
<organism evidence="1 2">
    <name type="scientific">Thalassospira lucentensis</name>
    <dbReference type="NCBI Taxonomy" id="168935"/>
    <lineage>
        <taxon>Bacteria</taxon>
        <taxon>Pseudomonadati</taxon>
        <taxon>Pseudomonadota</taxon>
        <taxon>Alphaproteobacteria</taxon>
        <taxon>Rhodospirillales</taxon>
        <taxon>Thalassospiraceae</taxon>
        <taxon>Thalassospira</taxon>
    </lineage>
</organism>
<proteinExistence type="predicted"/>
<accession>A0A154LA96</accession>
<gene>
    <name evidence="1" type="ORF">AUP42_11905</name>
</gene>
<evidence type="ECO:0000313" key="2">
    <source>
        <dbReference type="Proteomes" id="UP000076335"/>
    </source>
</evidence>
<dbReference type="Proteomes" id="UP000076335">
    <property type="component" value="Unassembled WGS sequence"/>
</dbReference>
<dbReference type="RefSeq" id="WP_062949037.1">
    <property type="nucleotide sequence ID" value="NZ_LPVY01000003.1"/>
</dbReference>
<evidence type="ECO:0000313" key="1">
    <source>
        <dbReference type="EMBL" id="KZB68159.1"/>
    </source>
</evidence>
<reference evidence="1 2" key="1">
    <citation type="submission" date="2015-12" db="EMBL/GenBank/DDBJ databases">
        <title>Genome sequence of Thalassospira lucentensis MCCC 1A02072.</title>
        <authorList>
            <person name="Lu L."/>
            <person name="Lai Q."/>
            <person name="Shao Z."/>
            <person name="Qian P."/>
        </authorList>
    </citation>
    <scope>NUCLEOTIDE SEQUENCE [LARGE SCALE GENOMIC DNA]</scope>
    <source>
        <strain evidence="1 2">MCCC 1A02072</strain>
    </source>
</reference>
<dbReference type="EMBL" id="LPVY01000003">
    <property type="protein sequence ID" value="KZB68159.1"/>
    <property type="molecule type" value="Genomic_DNA"/>
</dbReference>
<dbReference type="OrthoDB" id="9937947at2"/>
<dbReference type="AlphaFoldDB" id="A0A154LA96"/>
<sequence>MKRLVRFDPAASIGMPIAMKTIPKNGGGNGRNTHPMNRLIPPPIINMVDFKCLERLKLAVSGADGVGKHDYRAR</sequence>